<proteinExistence type="inferred from homology"/>
<reference evidence="9 10" key="1">
    <citation type="journal article" date="2015" name="Genome Announc.">
        <title>Expanding the biotechnology potential of lactobacilli through comparative genomics of 213 strains and associated genera.</title>
        <authorList>
            <person name="Sun Z."/>
            <person name="Harris H.M."/>
            <person name="McCann A."/>
            <person name="Guo C."/>
            <person name="Argimon S."/>
            <person name="Zhang W."/>
            <person name="Yang X."/>
            <person name="Jeffery I.B."/>
            <person name="Cooney J.C."/>
            <person name="Kagawa T.F."/>
            <person name="Liu W."/>
            <person name="Song Y."/>
            <person name="Salvetti E."/>
            <person name="Wrobel A."/>
            <person name="Rasinkangas P."/>
            <person name="Parkhill J."/>
            <person name="Rea M.C."/>
            <person name="O'Sullivan O."/>
            <person name="Ritari J."/>
            <person name="Douillard F.P."/>
            <person name="Paul Ross R."/>
            <person name="Yang R."/>
            <person name="Briner A.E."/>
            <person name="Felis G.E."/>
            <person name="de Vos W.M."/>
            <person name="Barrangou R."/>
            <person name="Klaenhammer T.R."/>
            <person name="Caufield P.W."/>
            <person name="Cui Y."/>
            <person name="Zhang H."/>
            <person name="O'Toole P.W."/>
        </authorList>
    </citation>
    <scope>NUCLEOTIDE SEQUENCE [LARGE SCALE GENOMIC DNA]</scope>
    <source>
        <strain evidence="9 10">JCM 17158</strain>
    </source>
</reference>
<organism evidence="9 10">
    <name type="scientific">Lacticaseibacillus nasuensis JCM 17158</name>
    <dbReference type="NCBI Taxonomy" id="1291734"/>
    <lineage>
        <taxon>Bacteria</taxon>
        <taxon>Bacillati</taxon>
        <taxon>Bacillota</taxon>
        <taxon>Bacilli</taxon>
        <taxon>Lactobacillales</taxon>
        <taxon>Lactobacillaceae</taxon>
        <taxon>Lacticaseibacillus</taxon>
    </lineage>
</organism>
<feature type="transmembrane region" description="Helical" evidence="7">
    <location>
        <begin position="40"/>
        <end position="59"/>
    </location>
</feature>
<feature type="transmembrane region" description="Helical" evidence="7">
    <location>
        <begin position="158"/>
        <end position="179"/>
    </location>
</feature>
<evidence type="ECO:0000313" key="9">
    <source>
        <dbReference type="EMBL" id="KRK70362.1"/>
    </source>
</evidence>
<feature type="transmembrane region" description="Helical" evidence="7">
    <location>
        <begin position="331"/>
        <end position="349"/>
    </location>
</feature>
<evidence type="ECO:0000256" key="5">
    <source>
        <dbReference type="ARBA" id="ARBA00022989"/>
    </source>
</evidence>
<accession>A0A0R1JRS6</accession>
<comment type="similarity">
    <text evidence="2">Belongs to the major facilitator superfamily.</text>
</comment>
<keyword evidence="4 7" id="KW-0812">Transmembrane</keyword>
<evidence type="ECO:0000256" key="6">
    <source>
        <dbReference type="ARBA" id="ARBA00023136"/>
    </source>
</evidence>
<dbReference type="AlphaFoldDB" id="A0A0R1JRS6"/>
<dbReference type="InterPro" id="IPR011701">
    <property type="entry name" value="MFS"/>
</dbReference>
<protein>
    <submittedName>
        <fullName evidence="9">Transporter, major facilitator family protein</fullName>
    </submittedName>
</protein>
<sequence length="381" mass="39952">MFSLLLAIIYLAYISLGLPDSLIGAGWPAMHAQLGVPVSYAGLITMIISANTIISSLLSNRLNRRFGTGRVTAVSVMTTALGLFGFALAPSFIWLCVIAVPYGLGAGAVDAALNNYVALHYSTRQLNWLHMCWGLGAAISPNVMGFALTHHLGWRSGYLAIGIVQALLTIALFASLPLWHERHTATAPTSASGQLRGLPGLPQALIAFLAYCAIEGTAGIWAASYLVASRGVHLATAARAAALFYIGITVGRFIAGVVADHIGDRALIWSGIGVLATGGALLLFPLPSHVAMMALLLIGVGCAPIYPTIIHQVPTDFGAANSQAVIGIEMASAYVGSTFAPPIFGWLAGRTSLGLYPVYLLVLTVVMAGALAWQTHQLQQH</sequence>
<dbReference type="PANTHER" id="PTHR23514">
    <property type="entry name" value="BYPASS OF STOP CODON PROTEIN 6"/>
    <property type="match status" value="1"/>
</dbReference>
<evidence type="ECO:0000256" key="4">
    <source>
        <dbReference type="ARBA" id="ARBA00022692"/>
    </source>
</evidence>
<dbReference type="GO" id="GO:0022857">
    <property type="term" value="F:transmembrane transporter activity"/>
    <property type="evidence" value="ECO:0007669"/>
    <property type="project" value="InterPro"/>
</dbReference>
<keyword evidence="5 7" id="KW-1133">Transmembrane helix</keyword>
<evidence type="ECO:0000256" key="3">
    <source>
        <dbReference type="ARBA" id="ARBA00022448"/>
    </source>
</evidence>
<evidence type="ECO:0000256" key="1">
    <source>
        <dbReference type="ARBA" id="ARBA00004651"/>
    </source>
</evidence>
<feature type="domain" description="Major facilitator superfamily (MFS) profile" evidence="8">
    <location>
        <begin position="5"/>
        <end position="381"/>
    </location>
</feature>
<dbReference type="GO" id="GO:0005886">
    <property type="term" value="C:plasma membrane"/>
    <property type="evidence" value="ECO:0007669"/>
    <property type="project" value="UniProtKB-SubCell"/>
</dbReference>
<feature type="transmembrane region" description="Helical" evidence="7">
    <location>
        <begin position="71"/>
        <end position="93"/>
    </location>
</feature>
<gene>
    <name evidence="9" type="ORF">FD02_GL000426</name>
</gene>
<dbReference type="STRING" id="1291734.FD02_GL000426"/>
<dbReference type="Proteomes" id="UP000051804">
    <property type="component" value="Unassembled WGS sequence"/>
</dbReference>
<dbReference type="PATRIC" id="fig|1291734.4.peg.440"/>
<feature type="transmembrane region" description="Helical" evidence="7">
    <location>
        <begin position="99"/>
        <end position="119"/>
    </location>
</feature>
<feature type="transmembrane region" description="Helical" evidence="7">
    <location>
        <begin position="200"/>
        <end position="228"/>
    </location>
</feature>
<dbReference type="Pfam" id="PF07690">
    <property type="entry name" value="MFS_1"/>
    <property type="match status" value="1"/>
</dbReference>
<dbReference type="SUPFAM" id="SSF103473">
    <property type="entry name" value="MFS general substrate transporter"/>
    <property type="match status" value="1"/>
</dbReference>
<dbReference type="InterPro" id="IPR020846">
    <property type="entry name" value="MFS_dom"/>
</dbReference>
<evidence type="ECO:0000313" key="10">
    <source>
        <dbReference type="Proteomes" id="UP000051804"/>
    </source>
</evidence>
<dbReference type="InterPro" id="IPR051788">
    <property type="entry name" value="MFS_Transporter"/>
</dbReference>
<name>A0A0R1JRS6_9LACO</name>
<dbReference type="PROSITE" id="PS50850">
    <property type="entry name" value="MFS"/>
    <property type="match status" value="1"/>
</dbReference>
<keyword evidence="10" id="KW-1185">Reference proteome</keyword>
<comment type="subcellular location">
    <subcellularLocation>
        <location evidence="1">Cell membrane</location>
        <topology evidence="1">Multi-pass membrane protein</topology>
    </subcellularLocation>
</comment>
<comment type="caution">
    <text evidence="9">The sequence shown here is derived from an EMBL/GenBank/DDBJ whole genome shotgun (WGS) entry which is preliminary data.</text>
</comment>
<feature type="transmembrane region" description="Helical" evidence="7">
    <location>
        <begin position="240"/>
        <end position="259"/>
    </location>
</feature>
<feature type="transmembrane region" description="Helical" evidence="7">
    <location>
        <begin position="266"/>
        <end position="284"/>
    </location>
</feature>
<dbReference type="RefSeq" id="WP_056951986.1">
    <property type="nucleotide sequence ID" value="NZ_AZDJ01000032.1"/>
</dbReference>
<dbReference type="PANTHER" id="PTHR23514:SF3">
    <property type="entry name" value="BYPASS OF STOP CODON PROTEIN 6"/>
    <property type="match status" value="1"/>
</dbReference>
<dbReference type="OrthoDB" id="9795150at2"/>
<dbReference type="EMBL" id="AZDJ01000032">
    <property type="protein sequence ID" value="KRK70362.1"/>
    <property type="molecule type" value="Genomic_DNA"/>
</dbReference>
<evidence type="ECO:0000256" key="7">
    <source>
        <dbReference type="SAM" id="Phobius"/>
    </source>
</evidence>
<dbReference type="InterPro" id="IPR036259">
    <property type="entry name" value="MFS_trans_sf"/>
</dbReference>
<feature type="transmembrane region" description="Helical" evidence="7">
    <location>
        <begin position="355"/>
        <end position="373"/>
    </location>
</feature>
<evidence type="ECO:0000259" key="8">
    <source>
        <dbReference type="PROSITE" id="PS50850"/>
    </source>
</evidence>
<keyword evidence="6 7" id="KW-0472">Membrane</keyword>
<feature type="transmembrane region" description="Helical" evidence="7">
    <location>
        <begin position="290"/>
        <end position="310"/>
    </location>
</feature>
<feature type="transmembrane region" description="Helical" evidence="7">
    <location>
        <begin position="131"/>
        <end position="152"/>
    </location>
</feature>
<dbReference type="Gene3D" id="1.20.1250.20">
    <property type="entry name" value="MFS general substrate transporter like domains"/>
    <property type="match status" value="2"/>
</dbReference>
<evidence type="ECO:0000256" key="2">
    <source>
        <dbReference type="ARBA" id="ARBA00008335"/>
    </source>
</evidence>
<keyword evidence="3" id="KW-0813">Transport</keyword>